<protein>
    <submittedName>
        <fullName evidence="1">Uncharacterized protein</fullName>
    </submittedName>
</protein>
<evidence type="ECO:0000313" key="1">
    <source>
        <dbReference type="EMBL" id="ABA93745.1"/>
    </source>
</evidence>
<name>Q2R409_ORYSJ</name>
<proteinExistence type="predicted"/>
<gene>
    <name evidence="1" type="ordered locus">LOC_Os11g30100</name>
</gene>
<dbReference type="EMBL" id="DP000010">
    <property type="protein sequence ID" value="ABA93745.1"/>
    <property type="molecule type" value="Genomic_DNA"/>
</dbReference>
<accession>Q2R409</accession>
<reference evidence="1" key="1">
    <citation type="journal article" date="2005" name="BMC Biol.">
        <title>The sequence of rice chromosomes 11 and 12, rich in disease resistance genes and recent gene duplications.</title>
        <authorList>
            <consortium name="The rice chromosomes 11 and 12 sequencing consortia"/>
        </authorList>
    </citation>
    <scope>NUCLEOTIDE SEQUENCE [LARGE SCALE GENOMIC DNA]</scope>
</reference>
<organism evidence="1">
    <name type="scientific">Oryza sativa subsp. japonica</name>
    <name type="common">Rice</name>
    <dbReference type="NCBI Taxonomy" id="39947"/>
    <lineage>
        <taxon>Eukaryota</taxon>
        <taxon>Viridiplantae</taxon>
        <taxon>Streptophyta</taxon>
        <taxon>Embryophyta</taxon>
        <taxon>Tracheophyta</taxon>
        <taxon>Spermatophyta</taxon>
        <taxon>Magnoliopsida</taxon>
        <taxon>Liliopsida</taxon>
        <taxon>Poales</taxon>
        <taxon>Poaceae</taxon>
        <taxon>BOP clade</taxon>
        <taxon>Oryzoideae</taxon>
        <taxon>Oryzeae</taxon>
        <taxon>Oryzinae</taxon>
        <taxon>Oryza</taxon>
        <taxon>Oryza sativa</taxon>
    </lineage>
</organism>
<dbReference type="AlphaFoldDB" id="Q2R409"/>
<sequence>MAPSSKGSGGGSGSHNYRKSFCVRAERHIAAQKAGPHTREGVVCQITHYDQVVPWIYQK</sequence>
<reference evidence="1" key="3">
    <citation type="submission" date="2006-01" db="EMBL/GenBank/DDBJ databases">
        <authorList>
            <person name="Buell R."/>
        </authorList>
    </citation>
    <scope>NUCLEOTIDE SEQUENCE</scope>
</reference>
<reference evidence="1" key="2">
    <citation type="submission" date="2005-04" db="EMBL/GenBank/DDBJ databases">
        <authorList>
            <person name="Buell C.R."/>
            <person name="Wing R.A."/>
            <person name="McCombie W.A."/>
            <person name="Ouyang S."/>
        </authorList>
    </citation>
    <scope>NUCLEOTIDE SEQUENCE</scope>
</reference>